<dbReference type="PANTHER" id="PTHR43792:SF1">
    <property type="entry name" value="N-ACETYLTRANSFERASE DOMAIN-CONTAINING PROTEIN"/>
    <property type="match status" value="1"/>
</dbReference>
<dbReference type="PROSITE" id="PS51186">
    <property type="entry name" value="GNAT"/>
    <property type="match status" value="1"/>
</dbReference>
<dbReference type="EMBL" id="JBHRYQ010000001">
    <property type="protein sequence ID" value="MFC3811225.1"/>
    <property type="molecule type" value="Genomic_DNA"/>
</dbReference>
<feature type="domain" description="N-acetyltransferase" evidence="1">
    <location>
        <begin position="9"/>
        <end position="168"/>
    </location>
</feature>
<dbReference type="PANTHER" id="PTHR43792">
    <property type="entry name" value="GNAT FAMILY, PUTATIVE (AFU_ORTHOLOGUE AFUA_3G00765)-RELATED-RELATED"/>
    <property type="match status" value="1"/>
</dbReference>
<reference evidence="3" key="1">
    <citation type="journal article" date="2019" name="Int. J. Syst. Evol. Microbiol.">
        <title>The Global Catalogue of Microorganisms (GCM) 10K type strain sequencing project: providing services to taxonomists for standard genome sequencing and annotation.</title>
        <authorList>
            <consortium name="The Broad Institute Genomics Platform"/>
            <consortium name="The Broad Institute Genome Sequencing Center for Infectious Disease"/>
            <person name="Wu L."/>
            <person name="Ma J."/>
        </authorList>
    </citation>
    <scope>NUCLEOTIDE SEQUENCE [LARGE SCALE GENOMIC DNA]</scope>
    <source>
        <strain evidence="3">CECT 7956</strain>
    </source>
</reference>
<dbReference type="Proteomes" id="UP001595616">
    <property type="component" value="Unassembled WGS sequence"/>
</dbReference>
<dbReference type="InterPro" id="IPR051531">
    <property type="entry name" value="N-acetyltransferase"/>
</dbReference>
<dbReference type="EC" id="2.3.-.-" evidence="2"/>
<sequence>MIILETTRLILREANIADAEFMLALLNSPGWLKYIGDRNVHTIAEAAAYLENGAIKSYRENGFGLYTVAEKASQKCIGSCGFIKRPELELPDLGFAFLPDYLGKGYGFEAANACIDFAKNKLKINELLAIVNPENEPSNGLLVKLGFELLKKEVVYENGTELNIYKIGI</sequence>
<protein>
    <submittedName>
        <fullName evidence="2">GNAT family N-acetyltransferase</fullName>
        <ecNumber evidence="2">2.3.-.-</ecNumber>
    </submittedName>
</protein>
<comment type="caution">
    <text evidence="2">The sequence shown here is derived from an EMBL/GenBank/DDBJ whole genome shotgun (WGS) entry which is preliminary data.</text>
</comment>
<evidence type="ECO:0000313" key="2">
    <source>
        <dbReference type="EMBL" id="MFC3811225.1"/>
    </source>
</evidence>
<keyword evidence="2" id="KW-0012">Acyltransferase</keyword>
<organism evidence="2 3">
    <name type="scientific">Lacihabitans lacunae</name>
    <dbReference type="NCBI Taxonomy" id="1028214"/>
    <lineage>
        <taxon>Bacteria</taxon>
        <taxon>Pseudomonadati</taxon>
        <taxon>Bacteroidota</taxon>
        <taxon>Cytophagia</taxon>
        <taxon>Cytophagales</taxon>
        <taxon>Leadbetterellaceae</taxon>
        <taxon>Lacihabitans</taxon>
    </lineage>
</organism>
<proteinExistence type="predicted"/>
<dbReference type="Pfam" id="PF13302">
    <property type="entry name" value="Acetyltransf_3"/>
    <property type="match status" value="1"/>
</dbReference>
<dbReference type="SUPFAM" id="SSF55729">
    <property type="entry name" value="Acyl-CoA N-acyltransferases (Nat)"/>
    <property type="match status" value="1"/>
</dbReference>
<keyword evidence="3" id="KW-1185">Reference proteome</keyword>
<evidence type="ECO:0000259" key="1">
    <source>
        <dbReference type="PROSITE" id="PS51186"/>
    </source>
</evidence>
<name>A0ABV7YY29_9BACT</name>
<accession>A0ABV7YY29</accession>
<gene>
    <name evidence="2" type="ORF">ACFOOI_11210</name>
</gene>
<dbReference type="Gene3D" id="3.40.630.30">
    <property type="match status" value="1"/>
</dbReference>
<dbReference type="RefSeq" id="WP_379838047.1">
    <property type="nucleotide sequence ID" value="NZ_JBHRYQ010000001.1"/>
</dbReference>
<dbReference type="InterPro" id="IPR000182">
    <property type="entry name" value="GNAT_dom"/>
</dbReference>
<evidence type="ECO:0000313" key="3">
    <source>
        <dbReference type="Proteomes" id="UP001595616"/>
    </source>
</evidence>
<dbReference type="GO" id="GO:0016746">
    <property type="term" value="F:acyltransferase activity"/>
    <property type="evidence" value="ECO:0007669"/>
    <property type="project" value="UniProtKB-KW"/>
</dbReference>
<dbReference type="InterPro" id="IPR016181">
    <property type="entry name" value="Acyl_CoA_acyltransferase"/>
</dbReference>
<keyword evidence="2" id="KW-0808">Transferase</keyword>